<dbReference type="EMBL" id="CP073249">
    <property type="protein sequence ID" value="QUF06022.1"/>
    <property type="molecule type" value="Genomic_DNA"/>
</dbReference>
<dbReference type="Gene3D" id="1.10.10.10">
    <property type="entry name" value="Winged helix-like DNA-binding domain superfamily/Winged helix DNA-binding domain"/>
    <property type="match status" value="1"/>
</dbReference>
<dbReference type="PANTHER" id="PTHR43537:SF45">
    <property type="entry name" value="GNTR FAMILY REGULATORY PROTEIN"/>
    <property type="match status" value="1"/>
</dbReference>
<dbReference type="Pfam" id="PF07729">
    <property type="entry name" value="FCD"/>
    <property type="match status" value="1"/>
</dbReference>
<keyword evidence="3" id="KW-0804">Transcription</keyword>
<accession>A0AA45L9V5</accession>
<dbReference type="Pfam" id="PF00392">
    <property type="entry name" value="GntR"/>
    <property type="match status" value="1"/>
</dbReference>
<evidence type="ECO:0000256" key="2">
    <source>
        <dbReference type="ARBA" id="ARBA00023125"/>
    </source>
</evidence>
<name>A0AA45L9V5_9PSEU</name>
<dbReference type="InterPro" id="IPR008920">
    <property type="entry name" value="TF_FadR/GntR_C"/>
</dbReference>
<dbReference type="SMART" id="SM00895">
    <property type="entry name" value="FCD"/>
    <property type="match status" value="1"/>
</dbReference>
<protein>
    <submittedName>
        <fullName evidence="5">GntR family transcriptional regulator</fullName>
    </submittedName>
</protein>
<evidence type="ECO:0000313" key="5">
    <source>
        <dbReference type="EMBL" id="QUF06022.1"/>
    </source>
</evidence>
<evidence type="ECO:0000313" key="6">
    <source>
        <dbReference type="Proteomes" id="UP000677152"/>
    </source>
</evidence>
<feature type="domain" description="HTH gntR-type" evidence="4">
    <location>
        <begin position="9"/>
        <end position="75"/>
    </location>
</feature>
<evidence type="ECO:0000259" key="4">
    <source>
        <dbReference type="PROSITE" id="PS50949"/>
    </source>
</evidence>
<dbReference type="Gene3D" id="1.20.120.530">
    <property type="entry name" value="GntR ligand-binding domain-like"/>
    <property type="match status" value="1"/>
</dbReference>
<sequence>MIVSPVRQPPLGELLLAQLRVLIVRGELASGTHLVEGWIAERFDVSRGPVRDALRQLEVEGLVETRKRGVHVRGLTDEDLVELYSLRGALEELAVRETIARSGDADWAPLDDALARMRRSAEAGDAAGFVAADLDFHLGFCGIGGNRWLTSTWSLHRPLFSAVLEITNTGRDLGPIALDHAELSDVVRSGDVTKALAELRAHLDDSCTRIRAVLAARDPAAERRG</sequence>
<evidence type="ECO:0000256" key="3">
    <source>
        <dbReference type="ARBA" id="ARBA00023163"/>
    </source>
</evidence>
<reference evidence="5" key="1">
    <citation type="submission" date="2021-04" db="EMBL/GenBank/DDBJ databases">
        <title>Genomic sequence of Actinosynnema pretiosum subsp. pretiosum ATCC 31280 (C-14919).</title>
        <authorList>
            <person name="Bai L."/>
            <person name="Wang X."/>
            <person name="Xiao Y."/>
        </authorList>
    </citation>
    <scope>NUCLEOTIDE SEQUENCE</scope>
    <source>
        <strain evidence="5">ATCC 31280</strain>
    </source>
</reference>
<dbReference type="GO" id="GO:0003700">
    <property type="term" value="F:DNA-binding transcription factor activity"/>
    <property type="evidence" value="ECO:0007669"/>
    <property type="project" value="InterPro"/>
</dbReference>
<dbReference type="InterPro" id="IPR036390">
    <property type="entry name" value="WH_DNA-bd_sf"/>
</dbReference>
<dbReference type="CDD" id="cd07377">
    <property type="entry name" value="WHTH_GntR"/>
    <property type="match status" value="1"/>
</dbReference>
<dbReference type="InterPro" id="IPR000524">
    <property type="entry name" value="Tscrpt_reg_HTH_GntR"/>
</dbReference>
<dbReference type="Proteomes" id="UP000677152">
    <property type="component" value="Chromosome"/>
</dbReference>
<keyword evidence="1" id="KW-0805">Transcription regulation</keyword>
<dbReference type="InterPro" id="IPR011711">
    <property type="entry name" value="GntR_C"/>
</dbReference>
<evidence type="ECO:0000256" key="1">
    <source>
        <dbReference type="ARBA" id="ARBA00023015"/>
    </source>
</evidence>
<dbReference type="GO" id="GO:0003677">
    <property type="term" value="F:DNA binding"/>
    <property type="evidence" value="ECO:0007669"/>
    <property type="project" value="UniProtKB-KW"/>
</dbReference>
<proteinExistence type="predicted"/>
<dbReference type="InterPro" id="IPR036388">
    <property type="entry name" value="WH-like_DNA-bd_sf"/>
</dbReference>
<dbReference type="SMART" id="SM00345">
    <property type="entry name" value="HTH_GNTR"/>
    <property type="match status" value="1"/>
</dbReference>
<dbReference type="PANTHER" id="PTHR43537">
    <property type="entry name" value="TRANSCRIPTIONAL REGULATOR, GNTR FAMILY"/>
    <property type="match status" value="1"/>
</dbReference>
<dbReference type="PROSITE" id="PS50949">
    <property type="entry name" value="HTH_GNTR"/>
    <property type="match status" value="1"/>
</dbReference>
<keyword evidence="2" id="KW-0238">DNA-binding</keyword>
<organism evidence="5 6">
    <name type="scientific">Actinosynnema pretiosum subsp. pretiosum</name>
    <dbReference type="NCBI Taxonomy" id="103721"/>
    <lineage>
        <taxon>Bacteria</taxon>
        <taxon>Bacillati</taxon>
        <taxon>Actinomycetota</taxon>
        <taxon>Actinomycetes</taxon>
        <taxon>Pseudonocardiales</taxon>
        <taxon>Pseudonocardiaceae</taxon>
        <taxon>Actinosynnema</taxon>
    </lineage>
</organism>
<dbReference type="SUPFAM" id="SSF46785">
    <property type="entry name" value="Winged helix' DNA-binding domain"/>
    <property type="match status" value="1"/>
</dbReference>
<dbReference type="AlphaFoldDB" id="A0AA45L9V5"/>
<gene>
    <name evidence="5" type="ORF">KCV87_08155</name>
</gene>
<dbReference type="SUPFAM" id="SSF48008">
    <property type="entry name" value="GntR ligand-binding domain-like"/>
    <property type="match status" value="1"/>
</dbReference>